<evidence type="ECO:0000313" key="9">
    <source>
        <dbReference type="Proteomes" id="UP001472866"/>
    </source>
</evidence>
<evidence type="ECO:0000256" key="2">
    <source>
        <dbReference type="ARBA" id="ARBA00022801"/>
    </source>
</evidence>
<protein>
    <submittedName>
        <fullName evidence="8">Phosphoinositide phosphatase SAC5</fullName>
    </submittedName>
</protein>
<gene>
    <name evidence="8" type="ORF">HKI87_19g89130</name>
</gene>
<evidence type="ECO:0000256" key="1">
    <source>
        <dbReference type="ARBA" id="ARBA00004148"/>
    </source>
</evidence>
<dbReference type="GO" id="GO:0043813">
    <property type="term" value="F:phosphatidylinositol-3,5-bisphosphate 5-phosphatase activity"/>
    <property type="evidence" value="ECO:0007669"/>
    <property type="project" value="InterPro"/>
</dbReference>
<dbReference type="EMBL" id="CP151519">
    <property type="protein sequence ID" value="WZN67338.1"/>
    <property type="molecule type" value="Genomic_DNA"/>
</dbReference>
<proteinExistence type="predicted"/>
<evidence type="ECO:0000259" key="7">
    <source>
        <dbReference type="PROSITE" id="PS50275"/>
    </source>
</evidence>
<dbReference type="Pfam" id="PF02383">
    <property type="entry name" value="Syja_N"/>
    <property type="match status" value="1"/>
</dbReference>
<evidence type="ECO:0000256" key="6">
    <source>
        <dbReference type="SAM" id="MobiDB-lite"/>
    </source>
</evidence>
<dbReference type="Proteomes" id="UP001472866">
    <property type="component" value="Chromosome 19"/>
</dbReference>
<evidence type="ECO:0000313" key="8">
    <source>
        <dbReference type="EMBL" id="WZN67338.1"/>
    </source>
</evidence>
<dbReference type="GO" id="GO:0046856">
    <property type="term" value="P:phosphatidylinositol dephosphorylation"/>
    <property type="evidence" value="ECO:0007669"/>
    <property type="project" value="InterPro"/>
</dbReference>
<accession>A0AAX4PMP0</accession>
<comment type="subunit">
    <text evidence="5">Component of the PI(3,5)P2 regulatory complex at least composed of ATG18, SAC/FIG4, FAB1 and VAC14.</text>
</comment>
<dbReference type="PANTHER" id="PTHR45738">
    <property type="entry name" value="POLYPHOSPHOINOSITIDE PHOSPHATASE"/>
    <property type="match status" value="1"/>
</dbReference>
<keyword evidence="2" id="KW-0378">Hydrolase</keyword>
<reference evidence="8 9" key="1">
    <citation type="submission" date="2024-03" db="EMBL/GenBank/DDBJ databases">
        <title>Complete genome sequence of the green alga Chloropicon roscoffensis RCC1871.</title>
        <authorList>
            <person name="Lemieux C."/>
            <person name="Pombert J.-F."/>
            <person name="Otis C."/>
            <person name="Turmel M."/>
        </authorList>
    </citation>
    <scope>NUCLEOTIDE SEQUENCE [LARGE SCALE GENOMIC DNA]</scope>
    <source>
        <strain evidence="8 9">RCC1871</strain>
    </source>
</reference>
<dbReference type="PROSITE" id="PS50275">
    <property type="entry name" value="SAC"/>
    <property type="match status" value="1"/>
</dbReference>
<keyword evidence="9" id="KW-1185">Reference proteome</keyword>
<dbReference type="GO" id="GO:0005774">
    <property type="term" value="C:vacuolar membrane"/>
    <property type="evidence" value="ECO:0007669"/>
    <property type="project" value="UniProtKB-SubCell"/>
</dbReference>
<dbReference type="AlphaFoldDB" id="A0AAX4PMP0"/>
<dbReference type="PANTHER" id="PTHR45738:SF5">
    <property type="entry name" value="POLYPHOSPHOINOSITIDE PHOSPHATASE"/>
    <property type="match status" value="1"/>
</dbReference>
<evidence type="ECO:0000256" key="4">
    <source>
        <dbReference type="ARBA" id="ARBA00023337"/>
    </source>
</evidence>
<name>A0AAX4PMP0_9CHLO</name>
<feature type="region of interest" description="Disordered" evidence="6">
    <location>
        <begin position="676"/>
        <end position="698"/>
    </location>
</feature>
<comment type="catalytic activity">
    <reaction evidence="4">
        <text>a 1,2-diacyl-sn-glycero-3-phospho-(1D-myo-inositol-3,5-bisphosphate) + H2O = a 1,2-diacyl-sn-glycero-3-phospho-(1D-myo-inositol-3-phosphate) + phosphate</text>
        <dbReference type="Rhea" id="RHEA:32955"/>
        <dbReference type="ChEBI" id="CHEBI:15377"/>
        <dbReference type="ChEBI" id="CHEBI:43474"/>
        <dbReference type="ChEBI" id="CHEBI:57923"/>
        <dbReference type="ChEBI" id="CHEBI:58088"/>
    </reaction>
</comment>
<comment type="subcellular location">
    <subcellularLocation>
        <location evidence="1">Vacuole membrane</location>
        <topology evidence="1">Peripheral membrane protein</topology>
    </subcellularLocation>
</comment>
<keyword evidence="3" id="KW-0472">Membrane</keyword>
<sequence>MAQPGRMFTNAKPLERFLLYESRTKYYLVGHSTCRTEWYVLQISRQEHGQVHCDSTCYTENQMKSLLASLTAAMDPHGGIKLVMRAFGCVGVIRLIRNAYLVLVTHRKKAGNIAGHRVYGCRDVAYVPILSKEFLNHGDLSSAAGRHAGGHGLGLNTYYKSINADEKRYLRLFMGVDLCKDFYWSYTYPLWNTLQQNLTLEREGVGNSSAVGSVSGFSSMFVWNSHLAGHYFGDGLPSLERERWMVPLVHGYFGQVKLSSFGKQLKVTLLARRSRHFAGTRFLKRGVNELGQVANEVETEQIVEARLDRDPADPAAALRLSSVVQLRGSIPLYWHQETSTSLNPRPEIRIRRYDPSYSATRRHFDRLHERYAKPVIVLNLIKSFEKRPREMILRSEFAQAVDYLNRFYYRDKGLARGEARGGAGVGHGAGEGDEGGPAAPTGELLFVHWDFSKCTKQRGVNVLGAISPVVESALRSTGLFCCVPRRLSRQNCGGKRAPSSAEGEDEYEYDWMRQSGVLRTNCIDCLDRTNVAQFAYGLGALSRQMVALGVASDEAGQAEGLWLNPRSVAATELMDMYEEMGDVLAYQYGGSEAHSKFFKRQKGSWEVTTQSKDMVTSFRRFYSNTYTDAARQAAINLFLGHYRANECDVPIWELESDSYLPRLYYDDEASAEWKRGAEEAGWGDDQEGGGGHGAGESGRLRNLKWMRWHEETMKASKSAAFSSIDGILEHTPMRVSGGICDFTSISAEEEDASGAGRRIQQMLDDIDRLESLESLGALDSEALARSLREPDEASKAAFESYVSTQTSLLESLTEEDGLDLEGKASVGVGDLFRATVSGEGYGANRAEFRAREEAWDKVFGSGGGGSGDEEAYCSWDRPVGENVVANLTM</sequence>
<organism evidence="8 9">
    <name type="scientific">Chloropicon roscoffensis</name>
    <dbReference type="NCBI Taxonomy" id="1461544"/>
    <lineage>
        <taxon>Eukaryota</taxon>
        <taxon>Viridiplantae</taxon>
        <taxon>Chlorophyta</taxon>
        <taxon>Chloropicophyceae</taxon>
        <taxon>Chloropicales</taxon>
        <taxon>Chloropicaceae</taxon>
        <taxon>Chloropicon</taxon>
    </lineage>
</organism>
<feature type="domain" description="SAC" evidence="7">
    <location>
        <begin position="173"/>
        <end position="590"/>
    </location>
</feature>
<dbReference type="InterPro" id="IPR002013">
    <property type="entry name" value="SAC_dom"/>
</dbReference>
<evidence type="ECO:0000256" key="3">
    <source>
        <dbReference type="ARBA" id="ARBA00023136"/>
    </source>
</evidence>
<dbReference type="InterPro" id="IPR043573">
    <property type="entry name" value="Fig4-like"/>
</dbReference>
<evidence type="ECO:0000256" key="5">
    <source>
        <dbReference type="ARBA" id="ARBA00023464"/>
    </source>
</evidence>